<feature type="domain" description="InsA N-terminal zinc ribbon" evidence="5">
    <location>
        <begin position="1"/>
        <end position="36"/>
    </location>
</feature>
<organism evidence="7">
    <name type="scientific">Salmonella enterica subsp. salamae</name>
    <dbReference type="NCBI Taxonomy" id="59202"/>
    <lineage>
        <taxon>Bacteria</taxon>
        <taxon>Pseudomonadati</taxon>
        <taxon>Pseudomonadota</taxon>
        <taxon>Gammaproteobacteria</taxon>
        <taxon>Enterobacterales</taxon>
        <taxon>Enterobacteriaceae</taxon>
        <taxon>Salmonella</taxon>
    </lineage>
</organism>
<dbReference type="EMBL" id="CP079836">
    <property type="protein sequence ID" value="QXX17126.1"/>
    <property type="molecule type" value="Genomic_DNA"/>
</dbReference>
<dbReference type="InterPro" id="IPR003220">
    <property type="entry name" value="InsA_N_dom_Znf"/>
</dbReference>
<evidence type="ECO:0000313" key="7">
    <source>
        <dbReference type="EMBL" id="QXX17126.1"/>
    </source>
</evidence>
<keyword evidence="3" id="KW-0815">Transposition</keyword>
<sequence>MAKVDVKCPFCEQTESVKKHGQGKTGHQRYRCQLCHRTFQLDYAYRACQPGMKEQIVALAMNNAGIRDTARALHISINAVVRTFKKLSPRCVTTLPLDNLQIQLICEVDEMWSFVGNKKQQRWLWYAWEPRLKRIIAHAFGGRSKKTLRKLLGLLSGFNVAFWCTDNFSAYELLPGKNHITGKLYTQRIERENLNLRNRLKRLNRKTLGYSKSAEMHDNVIGTFIEREHYVQ</sequence>
<proteinExistence type="inferred from homology"/>
<evidence type="ECO:0000256" key="4">
    <source>
        <dbReference type="ARBA" id="ARBA00023172"/>
    </source>
</evidence>
<reference evidence="7" key="1">
    <citation type="submission" date="2021-07" db="EMBL/GenBank/DDBJ databases">
        <title>Whole-Genome Sequences of non-enterica strains of Salmonella enterica isolated from poultry houses.</title>
        <authorList>
            <person name="Lamas A."/>
            <person name="Regal P."/>
            <person name="Miranda J.M."/>
            <person name="Vazquez B."/>
            <person name="Cepeda A."/>
            <person name="Franco C.M."/>
        </authorList>
    </citation>
    <scope>NUCLEOTIDE SEQUENCE</scope>
    <source>
        <strain evidence="7">LHICA_SA1</strain>
    </source>
</reference>
<dbReference type="InterPro" id="IPR005063">
    <property type="entry name" value="Transposase_27"/>
</dbReference>
<feature type="domain" description="Insertion element IS1 protein InsA helix-turn-helix" evidence="6">
    <location>
        <begin position="43"/>
        <end position="85"/>
    </location>
</feature>
<evidence type="ECO:0000256" key="2">
    <source>
        <dbReference type="ARBA" id="ARBA00008841"/>
    </source>
</evidence>
<dbReference type="Pfam" id="PF03811">
    <property type="entry name" value="Zn_ribbon_InsA"/>
    <property type="match status" value="1"/>
</dbReference>
<evidence type="ECO:0000256" key="1">
    <source>
        <dbReference type="ARBA" id="ARBA00004091"/>
    </source>
</evidence>
<name>A0A8F7UKM4_SALER</name>
<comment type="similarity">
    <text evidence="2">Belongs to the transposase 27 family.</text>
</comment>
<protein>
    <submittedName>
        <fullName evidence="7">IS1 family transposase</fullName>
    </submittedName>
</protein>
<dbReference type="GO" id="GO:0006313">
    <property type="term" value="P:DNA transposition"/>
    <property type="evidence" value="ECO:0007669"/>
    <property type="project" value="InterPro"/>
</dbReference>
<evidence type="ECO:0000256" key="3">
    <source>
        <dbReference type="ARBA" id="ARBA00022578"/>
    </source>
</evidence>
<dbReference type="NCBIfam" id="NF033558">
    <property type="entry name" value="transpos_IS1"/>
    <property type="match status" value="1"/>
</dbReference>
<dbReference type="Pfam" id="PF03400">
    <property type="entry name" value="DDE_Tnp_IS1"/>
    <property type="match status" value="1"/>
</dbReference>
<dbReference type="InterPro" id="IPR051354">
    <property type="entry name" value="Transposase_27_IS1"/>
</dbReference>
<evidence type="ECO:0000259" key="6">
    <source>
        <dbReference type="Pfam" id="PF12759"/>
    </source>
</evidence>
<dbReference type="AlphaFoldDB" id="A0A8F7UKM4"/>
<evidence type="ECO:0000259" key="5">
    <source>
        <dbReference type="Pfam" id="PF03811"/>
    </source>
</evidence>
<gene>
    <name evidence="7" type="ORF">JMJ86_04215</name>
</gene>
<dbReference type="GO" id="GO:0004803">
    <property type="term" value="F:transposase activity"/>
    <property type="evidence" value="ECO:0007669"/>
    <property type="project" value="InterPro"/>
</dbReference>
<dbReference type="GO" id="GO:0003677">
    <property type="term" value="F:DNA binding"/>
    <property type="evidence" value="ECO:0007669"/>
    <property type="project" value="InterPro"/>
</dbReference>
<dbReference type="PANTHER" id="PTHR33293">
    <property type="entry name" value="INSERTION ELEMENT IS1 1 PROTEIN INSB-RELATED"/>
    <property type="match status" value="1"/>
</dbReference>
<dbReference type="PANTHER" id="PTHR33293:SF1">
    <property type="entry name" value="INSERTION ELEMENT IS1 1 PROTEIN INSB-RELATED"/>
    <property type="match status" value="1"/>
</dbReference>
<keyword evidence="4" id="KW-0233">DNA recombination</keyword>
<dbReference type="InterPro" id="IPR024431">
    <property type="entry name" value="InsA_HTH_dom"/>
</dbReference>
<accession>A0A8F7UKM4</accession>
<comment type="function">
    <text evidence="1">Absolutely required for transposition of IS1.</text>
</comment>
<dbReference type="Pfam" id="PF12759">
    <property type="entry name" value="HTH_Tnp_IS1"/>
    <property type="match status" value="1"/>
</dbReference>